<accession>A0AAE9FBN6</accession>
<protein>
    <submittedName>
        <fullName evidence="1">Uncharacterized protein</fullName>
    </submittedName>
</protein>
<dbReference type="EMBL" id="CP092625">
    <property type="protein sequence ID" value="UMM42310.1"/>
    <property type="molecule type" value="Genomic_DNA"/>
</dbReference>
<organism evidence="1 2">
    <name type="scientific">Caenorhabditis briggsae</name>
    <dbReference type="NCBI Taxonomy" id="6238"/>
    <lineage>
        <taxon>Eukaryota</taxon>
        <taxon>Metazoa</taxon>
        <taxon>Ecdysozoa</taxon>
        <taxon>Nematoda</taxon>
        <taxon>Chromadorea</taxon>
        <taxon>Rhabditida</taxon>
        <taxon>Rhabditina</taxon>
        <taxon>Rhabditomorpha</taxon>
        <taxon>Rhabditoidea</taxon>
        <taxon>Rhabditidae</taxon>
        <taxon>Peloderinae</taxon>
        <taxon>Caenorhabditis</taxon>
    </lineage>
</organism>
<gene>
    <name evidence="1" type="ORF">L5515_018187</name>
</gene>
<dbReference type="Proteomes" id="UP000829354">
    <property type="component" value="Chromosome X"/>
</dbReference>
<name>A0AAE9FBN6_CAEBR</name>
<keyword evidence="2" id="KW-1185">Reference proteome</keyword>
<evidence type="ECO:0000313" key="2">
    <source>
        <dbReference type="Proteomes" id="UP000829354"/>
    </source>
</evidence>
<sequence length="101" mass="11580">MEMNRPWKPTNVDIVAVDPRLYYRYRYPDNAMIHTPPAERHAAQNNAHVANNIADQPVEVPVVEQEEIADEPLENNPGDGAANEPPVVQNSQRRYWFCTIL</sequence>
<dbReference type="AlphaFoldDB" id="A0AAE9FBN6"/>
<proteinExistence type="predicted"/>
<reference evidence="1 2" key="1">
    <citation type="submission" date="2022-04" db="EMBL/GenBank/DDBJ databases">
        <title>Chromosome-level reference genomes for two strains of Caenorhabditis briggsae: an improved platform for comparative genomics.</title>
        <authorList>
            <person name="Stevens L."/>
            <person name="Andersen E."/>
        </authorList>
    </citation>
    <scope>NUCLEOTIDE SEQUENCE [LARGE SCALE GENOMIC DNA]</scope>
    <source>
        <strain evidence="1">VX34</strain>
        <tissue evidence="1">Whole-organism</tissue>
    </source>
</reference>
<evidence type="ECO:0000313" key="1">
    <source>
        <dbReference type="EMBL" id="UMM42310.1"/>
    </source>
</evidence>